<evidence type="ECO:0000313" key="11">
    <source>
        <dbReference type="Proteomes" id="UP000320095"/>
    </source>
</evidence>
<evidence type="ECO:0000256" key="6">
    <source>
        <dbReference type="ARBA" id="ARBA00023136"/>
    </source>
</evidence>
<feature type="transmembrane region" description="Helical" evidence="8">
    <location>
        <begin position="21"/>
        <end position="39"/>
    </location>
</feature>
<dbReference type="EMBL" id="RCZG01000019">
    <property type="protein sequence ID" value="TPG28134.1"/>
    <property type="molecule type" value="Genomic_DNA"/>
</dbReference>
<keyword evidence="11" id="KW-1185">Reference proteome</keyword>
<evidence type="ECO:0000256" key="5">
    <source>
        <dbReference type="ARBA" id="ARBA00022989"/>
    </source>
</evidence>
<keyword evidence="6 8" id="KW-0472">Membrane</keyword>
<dbReference type="Pfam" id="PF03773">
    <property type="entry name" value="ArsP_1"/>
    <property type="match status" value="1"/>
</dbReference>
<keyword evidence="4 8" id="KW-0812">Transmembrane</keyword>
<comment type="subcellular location">
    <subcellularLocation>
        <location evidence="1">Cell membrane</location>
        <topology evidence="1">Multi-pass membrane protein</topology>
    </subcellularLocation>
</comment>
<feature type="region of interest" description="Disordered" evidence="7">
    <location>
        <begin position="154"/>
        <end position="198"/>
    </location>
</feature>
<gene>
    <name evidence="10" type="ORF">EAH80_27770</name>
</gene>
<dbReference type="AlphaFoldDB" id="A0A502DST1"/>
<dbReference type="InterPro" id="IPR005524">
    <property type="entry name" value="DUF318"/>
</dbReference>
<dbReference type="PANTHER" id="PTHR42775:SF1">
    <property type="entry name" value="PERMEASE RV2963-RELATED"/>
    <property type="match status" value="1"/>
</dbReference>
<organism evidence="10 11">
    <name type="scientific">Mycolicibacterium hodleri</name>
    <dbReference type="NCBI Taxonomy" id="49897"/>
    <lineage>
        <taxon>Bacteria</taxon>
        <taxon>Bacillati</taxon>
        <taxon>Actinomycetota</taxon>
        <taxon>Actinomycetes</taxon>
        <taxon>Mycobacteriales</taxon>
        <taxon>Mycobacteriaceae</taxon>
        <taxon>Mycolicibacterium</taxon>
    </lineage>
</organism>
<reference evidence="10 11" key="1">
    <citation type="journal article" date="2019" name="Environ. Microbiol.">
        <title>Species interactions and distinct microbial communities in high Arctic permafrost affected cryosols are associated with the CH4 and CO2 gas fluxes.</title>
        <authorList>
            <person name="Altshuler I."/>
            <person name="Hamel J."/>
            <person name="Turney S."/>
            <person name="Magnuson E."/>
            <person name="Levesque R."/>
            <person name="Greer C."/>
            <person name="Whyte L.G."/>
        </authorList>
    </citation>
    <scope>NUCLEOTIDE SEQUENCE [LARGE SCALE GENOMIC DNA]</scope>
    <source>
        <strain evidence="10 11">S5.20</strain>
    </source>
</reference>
<dbReference type="InterPro" id="IPR053166">
    <property type="entry name" value="UPF0718_permease"/>
</dbReference>
<feature type="compositionally biased region" description="Basic and acidic residues" evidence="7">
    <location>
        <begin position="171"/>
        <end position="180"/>
    </location>
</feature>
<feature type="transmembrane region" description="Helical" evidence="8">
    <location>
        <begin position="358"/>
        <end position="380"/>
    </location>
</feature>
<dbReference type="InterPro" id="IPR007029">
    <property type="entry name" value="YHS_dom"/>
</dbReference>
<dbReference type="Pfam" id="PF04945">
    <property type="entry name" value="YHS"/>
    <property type="match status" value="1"/>
</dbReference>
<name>A0A502DST1_9MYCO</name>
<feature type="transmembrane region" description="Helical" evidence="8">
    <location>
        <begin position="287"/>
        <end position="307"/>
    </location>
</feature>
<keyword evidence="3" id="KW-1003">Cell membrane</keyword>
<evidence type="ECO:0000256" key="3">
    <source>
        <dbReference type="ARBA" id="ARBA00022475"/>
    </source>
</evidence>
<feature type="transmembrane region" description="Helical" evidence="8">
    <location>
        <begin position="87"/>
        <end position="111"/>
    </location>
</feature>
<proteinExistence type="inferred from homology"/>
<comment type="similarity">
    <text evidence="2">Belongs to the UPF0718 family.</text>
</comment>
<sequence>MGVVSAVGDSLYEAVSMFWETLWALVLGFGLSGAVQAFVSRGQMQAALGDHRPGTVGKASFLGMVSSSCSYAAAALAKSLFARGADFTASMVFMFASTNLVLELGIVLWLLIGWQFALAEFVGGAIMIVLLTVALPRVVPHEWLDAARTQLNGGAQEEGHEHAHRNNNTGGDEHDHHDMGGDDEPEPERRPVRERMRSRAGWSDAAGYTISDLTMLRKELVIGFLVAGFATVLIPTAVWQSLFLTGHGFWSSLENAVLGPLLAILAFVCSIGNVPLAAALWVGGISFGGVIAFVFADLITLPLLLIYRKYYGGRLTLRLLVVFWAIMSIAGLAVEYLFRPLGLIPTTRPRMVAMEGLHWNYTTILNIVALAGFAVLYWLYRTREQHGGGVGYAKDPTCGMQVDISAAPATTVRESQRYYFCSDRCHDAFTTDDHDTTHEDMS</sequence>
<dbReference type="GO" id="GO:0005886">
    <property type="term" value="C:plasma membrane"/>
    <property type="evidence" value="ECO:0007669"/>
    <property type="project" value="UniProtKB-SubCell"/>
</dbReference>
<feature type="domain" description="TRASH" evidence="9">
    <location>
        <begin position="395"/>
        <end position="433"/>
    </location>
</feature>
<feature type="compositionally biased region" description="Basic and acidic residues" evidence="7">
    <location>
        <begin position="187"/>
        <end position="197"/>
    </location>
</feature>
<accession>A0A502DST1</accession>
<comment type="caution">
    <text evidence="10">The sequence shown here is derived from an EMBL/GenBank/DDBJ whole genome shotgun (WGS) entry which is preliminary data.</text>
</comment>
<protein>
    <submittedName>
        <fullName evidence="10">YHS domain-containing protein</fullName>
    </submittedName>
</protein>
<dbReference type="InterPro" id="IPR011017">
    <property type="entry name" value="TRASH_dom"/>
</dbReference>
<feature type="transmembrane region" description="Helical" evidence="8">
    <location>
        <begin position="256"/>
        <end position="281"/>
    </location>
</feature>
<feature type="transmembrane region" description="Helical" evidence="8">
    <location>
        <begin position="118"/>
        <end position="139"/>
    </location>
</feature>
<evidence type="ECO:0000256" key="1">
    <source>
        <dbReference type="ARBA" id="ARBA00004651"/>
    </source>
</evidence>
<dbReference type="SMART" id="SM00746">
    <property type="entry name" value="TRASH"/>
    <property type="match status" value="1"/>
</dbReference>
<feature type="transmembrane region" description="Helical" evidence="8">
    <location>
        <begin position="319"/>
        <end position="338"/>
    </location>
</feature>
<evidence type="ECO:0000256" key="4">
    <source>
        <dbReference type="ARBA" id="ARBA00022692"/>
    </source>
</evidence>
<evidence type="ECO:0000256" key="8">
    <source>
        <dbReference type="SAM" id="Phobius"/>
    </source>
</evidence>
<keyword evidence="5 8" id="KW-1133">Transmembrane helix</keyword>
<evidence type="ECO:0000259" key="9">
    <source>
        <dbReference type="SMART" id="SM00746"/>
    </source>
</evidence>
<evidence type="ECO:0000256" key="7">
    <source>
        <dbReference type="SAM" id="MobiDB-lite"/>
    </source>
</evidence>
<dbReference type="Proteomes" id="UP000320095">
    <property type="component" value="Unassembled WGS sequence"/>
</dbReference>
<feature type="transmembrane region" description="Helical" evidence="8">
    <location>
        <begin position="59"/>
        <end position="81"/>
    </location>
</feature>
<evidence type="ECO:0000256" key="2">
    <source>
        <dbReference type="ARBA" id="ARBA00006386"/>
    </source>
</evidence>
<evidence type="ECO:0000313" key="10">
    <source>
        <dbReference type="EMBL" id="TPG28134.1"/>
    </source>
</evidence>
<dbReference type="PANTHER" id="PTHR42775">
    <property type="entry name" value="PERMEASE RV2963-RELATED"/>
    <property type="match status" value="1"/>
</dbReference>
<feature type="transmembrane region" description="Helical" evidence="8">
    <location>
        <begin position="220"/>
        <end position="244"/>
    </location>
</feature>